<name>M5TVR0_9BACT</name>
<accession>M5TVR0</accession>
<gene>
    <name evidence="1" type="ORF">RSSM_05260</name>
</gene>
<dbReference type="AlphaFoldDB" id="M5TVR0"/>
<dbReference type="PATRIC" id="fig|1263870.3.peg.5571"/>
<keyword evidence="2" id="KW-1185">Reference proteome</keyword>
<dbReference type="Proteomes" id="UP000011885">
    <property type="component" value="Unassembled WGS sequence"/>
</dbReference>
<comment type="caution">
    <text evidence="1">The sequence shown here is derived from an EMBL/GenBank/DDBJ whole genome shotgun (WGS) entry which is preliminary data.</text>
</comment>
<dbReference type="EMBL" id="ANOH01000364">
    <property type="protein sequence ID" value="EMI53287.1"/>
    <property type="molecule type" value="Genomic_DNA"/>
</dbReference>
<evidence type="ECO:0000313" key="2">
    <source>
        <dbReference type="Proteomes" id="UP000011885"/>
    </source>
</evidence>
<reference evidence="1 2" key="1">
    <citation type="journal article" date="2013" name="Mar. Genomics">
        <title>Expression of sulfatases in Rhodopirellula baltica and the diversity of sulfatases in the genus Rhodopirellula.</title>
        <authorList>
            <person name="Wegner C.E."/>
            <person name="Richter-Heitmann T."/>
            <person name="Klindworth A."/>
            <person name="Klockow C."/>
            <person name="Richter M."/>
            <person name="Achstetter T."/>
            <person name="Glockner F.O."/>
            <person name="Harder J."/>
        </authorList>
    </citation>
    <scope>NUCLEOTIDE SEQUENCE [LARGE SCALE GENOMIC DNA]</scope>
    <source>
        <strain evidence="1 2">SM41</strain>
    </source>
</reference>
<evidence type="ECO:0000313" key="1">
    <source>
        <dbReference type="EMBL" id="EMI53287.1"/>
    </source>
</evidence>
<organism evidence="1 2">
    <name type="scientific">Rhodopirellula sallentina SM41</name>
    <dbReference type="NCBI Taxonomy" id="1263870"/>
    <lineage>
        <taxon>Bacteria</taxon>
        <taxon>Pseudomonadati</taxon>
        <taxon>Planctomycetota</taxon>
        <taxon>Planctomycetia</taxon>
        <taxon>Pirellulales</taxon>
        <taxon>Pirellulaceae</taxon>
        <taxon>Rhodopirellula</taxon>
    </lineage>
</organism>
<proteinExistence type="predicted"/>
<protein>
    <submittedName>
        <fullName evidence="1">Uncharacterized protein</fullName>
    </submittedName>
</protein>
<sequence length="46" mass="5307">MSFSCGTSFAVRLQLSGQRRWNRLRGTPMLSASRGRPVVMRYGYLR</sequence>